<proteinExistence type="predicted"/>
<evidence type="ECO:0000256" key="1">
    <source>
        <dbReference type="SAM" id="MobiDB-lite"/>
    </source>
</evidence>
<name>A0A1B6DH15_9HEMI</name>
<reference evidence="2" key="1">
    <citation type="submission" date="2015-12" db="EMBL/GenBank/DDBJ databases">
        <title>De novo transcriptome assembly of four potential Pierce s Disease insect vectors from Arizona vineyards.</title>
        <authorList>
            <person name="Tassone E.E."/>
        </authorList>
    </citation>
    <scope>NUCLEOTIDE SEQUENCE</scope>
</reference>
<dbReference type="AlphaFoldDB" id="A0A1B6DH15"/>
<feature type="non-terminal residue" evidence="2">
    <location>
        <position position="158"/>
    </location>
</feature>
<sequence length="158" mass="17990">MEDIMFFCQHTCEQEEPAEYFVYNEPPHAFYEAVPVVYQPVEPVAHFPVEPVPPPRRRPSLAEDPSVKCIPRRRRPSNQSESSARHLSRQDSAPTPRLRRRPEPAWSDLESTQRQVCELSLSGGPLHQQVALVESSWWPVVEPPLPPVPIPSSRAPSI</sequence>
<evidence type="ECO:0000313" key="2">
    <source>
        <dbReference type="EMBL" id="JAS24974.1"/>
    </source>
</evidence>
<organism evidence="2">
    <name type="scientific">Clastoptera arizonana</name>
    <name type="common">Arizona spittle bug</name>
    <dbReference type="NCBI Taxonomy" id="38151"/>
    <lineage>
        <taxon>Eukaryota</taxon>
        <taxon>Metazoa</taxon>
        <taxon>Ecdysozoa</taxon>
        <taxon>Arthropoda</taxon>
        <taxon>Hexapoda</taxon>
        <taxon>Insecta</taxon>
        <taxon>Pterygota</taxon>
        <taxon>Neoptera</taxon>
        <taxon>Paraneoptera</taxon>
        <taxon>Hemiptera</taxon>
        <taxon>Auchenorrhyncha</taxon>
        <taxon>Cercopoidea</taxon>
        <taxon>Clastopteridae</taxon>
        <taxon>Clastoptera</taxon>
    </lineage>
</organism>
<dbReference type="EMBL" id="GEDC01012324">
    <property type="protein sequence ID" value="JAS24974.1"/>
    <property type="molecule type" value="Transcribed_RNA"/>
</dbReference>
<gene>
    <name evidence="2" type="ORF">g.33752</name>
</gene>
<feature type="region of interest" description="Disordered" evidence="1">
    <location>
        <begin position="48"/>
        <end position="114"/>
    </location>
</feature>
<protein>
    <submittedName>
        <fullName evidence="2">Uncharacterized protein</fullName>
    </submittedName>
</protein>
<accession>A0A1B6DH15</accession>